<dbReference type="EMBL" id="MN740798">
    <property type="protein sequence ID" value="QHU12097.1"/>
    <property type="molecule type" value="Genomic_DNA"/>
</dbReference>
<organism evidence="2">
    <name type="scientific">viral metagenome</name>
    <dbReference type="NCBI Taxonomy" id="1070528"/>
    <lineage>
        <taxon>unclassified sequences</taxon>
        <taxon>metagenomes</taxon>
        <taxon>organismal metagenomes</taxon>
    </lineage>
</organism>
<sequence>MSGYKQEYLSIKYDYDTKCSMTEDSLDNLIMTLDRKVKKYQTSTNDPRPTYCFNSDGNIIGTGVSNNGTMLQNYTESECKSLPNAVYHGRGECTISTGGSYSWNCRPQGSMGGGASTNQAKSDLSGAFLPISQYYANLVSIKQRLTHFLEKASTEVVDSHNGLVNEERYENRAEPQNSVKPRELVFGLFSELRPSSVPIVIAAGVFMASLTVLLIFQMYGFTGQINMPPALLGALSSAGSSQTYTNVMYSNLAVLGGGGVLLGVIVAVATFYYFKPKLN</sequence>
<keyword evidence="1" id="KW-0472">Membrane</keyword>
<name>A0A6C0K5V3_9ZZZZ</name>
<protein>
    <submittedName>
        <fullName evidence="2">Uncharacterized protein</fullName>
    </submittedName>
</protein>
<keyword evidence="1" id="KW-0812">Transmembrane</keyword>
<keyword evidence="1" id="KW-1133">Transmembrane helix</keyword>
<feature type="transmembrane region" description="Helical" evidence="1">
    <location>
        <begin position="199"/>
        <end position="219"/>
    </location>
</feature>
<dbReference type="AlphaFoldDB" id="A0A6C0K5V3"/>
<reference evidence="2" key="1">
    <citation type="journal article" date="2020" name="Nature">
        <title>Giant virus diversity and host interactions through global metagenomics.</title>
        <authorList>
            <person name="Schulz F."/>
            <person name="Roux S."/>
            <person name="Paez-Espino D."/>
            <person name="Jungbluth S."/>
            <person name="Walsh D.A."/>
            <person name="Denef V.J."/>
            <person name="McMahon K.D."/>
            <person name="Konstantinidis K.T."/>
            <person name="Eloe-Fadrosh E.A."/>
            <person name="Kyrpides N.C."/>
            <person name="Woyke T."/>
        </authorList>
    </citation>
    <scope>NUCLEOTIDE SEQUENCE</scope>
    <source>
        <strain evidence="2">GVMAG-S-1101171-110</strain>
    </source>
</reference>
<evidence type="ECO:0000256" key="1">
    <source>
        <dbReference type="SAM" id="Phobius"/>
    </source>
</evidence>
<accession>A0A6C0K5V3</accession>
<feature type="transmembrane region" description="Helical" evidence="1">
    <location>
        <begin position="252"/>
        <end position="274"/>
    </location>
</feature>
<proteinExistence type="predicted"/>
<evidence type="ECO:0000313" key="2">
    <source>
        <dbReference type="EMBL" id="QHU12097.1"/>
    </source>
</evidence>